<keyword evidence="2" id="KW-1185">Reference proteome</keyword>
<organism evidence="1 2">
    <name type="scientific">Flavobacterium sediminis</name>
    <dbReference type="NCBI Taxonomy" id="2201181"/>
    <lineage>
        <taxon>Bacteria</taxon>
        <taxon>Pseudomonadati</taxon>
        <taxon>Bacteroidota</taxon>
        <taxon>Flavobacteriia</taxon>
        <taxon>Flavobacteriales</taxon>
        <taxon>Flavobacteriaceae</taxon>
        <taxon>Flavobacterium</taxon>
    </lineage>
</organism>
<proteinExistence type="predicted"/>
<dbReference type="Gene3D" id="3.40.50.12580">
    <property type="match status" value="1"/>
</dbReference>
<evidence type="ECO:0000313" key="2">
    <source>
        <dbReference type="Proteomes" id="UP000245429"/>
    </source>
</evidence>
<dbReference type="KEGG" id="fse:DI487_03480"/>
<accession>A0A2U8QT41</accession>
<sequence length="461" mass="53410">MDKTTKILFVVPDGVGIRNYLYSNLLDELKGNKIALLSPLPEKAFYQIENEFEYFPLNLPKEGIVTRIARESATYARLCNNADKVSNPTILKNWNYSPKGKALKALTKVAQFLGKRTFKNYENILFLEKTARNNWPVKTIAFYKKQLQEIQPTSIFITHQRVAALMPICIAAKQLNIPVTAVIYSWDNLPKGRLAVLADTYVVWSDYMKEEMHTYYPEIEAKNVIVAGTPQFEFYLQKNKIISRETFASQHGLDAQKKWICYSGDDVKTSPYDPQYLEDLAQAVSQIEESLRPQIIFRRCPVDFSARYDSILEKYKGTIIPIDPLWNVPNKDENWGAFYAKREDVDMQVNLAFHCEFVVNLGSTMAHDFAMFNKPCFYINYDKVSDGKWSVQMVYNYQHFRSMNGLEPVEWFNTKEEIKNKVAHALQHPEAIAKDRKKWLQKIVKHPLDKASVHIAELLTK</sequence>
<dbReference type="OrthoDB" id="913551at2"/>
<reference evidence="1 2" key="1">
    <citation type="submission" date="2018-05" db="EMBL/GenBank/DDBJ databases">
        <title>Flavobacterium sp. MEBiC07310.</title>
        <authorList>
            <person name="Baek K."/>
        </authorList>
    </citation>
    <scope>NUCLEOTIDE SEQUENCE [LARGE SCALE GENOMIC DNA]</scope>
    <source>
        <strain evidence="1 2">MEBiC07310</strain>
    </source>
</reference>
<protein>
    <recommendedName>
        <fullName evidence="3">UDP-glycosyltransferase</fullName>
    </recommendedName>
</protein>
<evidence type="ECO:0008006" key="3">
    <source>
        <dbReference type="Google" id="ProtNLM"/>
    </source>
</evidence>
<dbReference type="Proteomes" id="UP000245429">
    <property type="component" value="Chromosome"/>
</dbReference>
<dbReference type="RefSeq" id="WP_109568423.1">
    <property type="nucleotide sequence ID" value="NZ_CP029463.1"/>
</dbReference>
<dbReference type="InterPro" id="IPR043148">
    <property type="entry name" value="TagF_C"/>
</dbReference>
<name>A0A2U8QT41_9FLAO</name>
<gene>
    <name evidence="1" type="ORF">DI487_03480</name>
</gene>
<dbReference type="SUPFAM" id="SSF53756">
    <property type="entry name" value="UDP-Glycosyltransferase/glycogen phosphorylase"/>
    <property type="match status" value="1"/>
</dbReference>
<dbReference type="EMBL" id="CP029463">
    <property type="protein sequence ID" value="AWM13015.1"/>
    <property type="molecule type" value="Genomic_DNA"/>
</dbReference>
<evidence type="ECO:0000313" key="1">
    <source>
        <dbReference type="EMBL" id="AWM13015.1"/>
    </source>
</evidence>
<dbReference type="AlphaFoldDB" id="A0A2U8QT41"/>